<organism evidence="11 12">
    <name type="scientific">Paenibacillus ginsengarvi</name>
    <dbReference type="NCBI Taxonomy" id="400777"/>
    <lineage>
        <taxon>Bacteria</taxon>
        <taxon>Bacillati</taxon>
        <taxon>Bacillota</taxon>
        <taxon>Bacilli</taxon>
        <taxon>Bacillales</taxon>
        <taxon>Paenibacillaceae</taxon>
        <taxon>Paenibacillus</taxon>
    </lineage>
</organism>
<proteinExistence type="predicted"/>
<dbReference type="PANTHER" id="PTHR32024">
    <property type="entry name" value="TRK SYSTEM POTASSIUM UPTAKE PROTEIN TRKG-RELATED"/>
    <property type="match status" value="1"/>
</dbReference>
<dbReference type="GO" id="GO:0005886">
    <property type="term" value="C:plasma membrane"/>
    <property type="evidence" value="ECO:0007669"/>
    <property type="project" value="UniProtKB-SubCell"/>
</dbReference>
<feature type="transmembrane region" description="Helical" evidence="10">
    <location>
        <begin position="201"/>
        <end position="226"/>
    </location>
</feature>
<feature type="transmembrane region" description="Helical" evidence="10">
    <location>
        <begin position="135"/>
        <end position="156"/>
    </location>
</feature>
<evidence type="ECO:0000256" key="10">
    <source>
        <dbReference type="SAM" id="Phobius"/>
    </source>
</evidence>
<dbReference type="EMBL" id="RBAH01000003">
    <property type="protein sequence ID" value="RKN85908.1"/>
    <property type="molecule type" value="Genomic_DNA"/>
</dbReference>
<comment type="subcellular location">
    <subcellularLocation>
        <location evidence="1">Cell membrane</location>
        <topology evidence="1">Multi-pass membrane protein</topology>
    </subcellularLocation>
</comment>
<evidence type="ECO:0000256" key="5">
    <source>
        <dbReference type="ARBA" id="ARBA00022692"/>
    </source>
</evidence>
<protein>
    <submittedName>
        <fullName evidence="11">Trk family potassium uptake protein</fullName>
    </submittedName>
</protein>
<evidence type="ECO:0000256" key="2">
    <source>
        <dbReference type="ARBA" id="ARBA00022448"/>
    </source>
</evidence>
<evidence type="ECO:0000256" key="3">
    <source>
        <dbReference type="ARBA" id="ARBA00022475"/>
    </source>
</evidence>
<dbReference type="InterPro" id="IPR003445">
    <property type="entry name" value="Cat_transpt"/>
</dbReference>
<evidence type="ECO:0000256" key="7">
    <source>
        <dbReference type="ARBA" id="ARBA00022989"/>
    </source>
</evidence>
<dbReference type="GO" id="GO:0015379">
    <property type="term" value="F:potassium:chloride symporter activity"/>
    <property type="evidence" value="ECO:0007669"/>
    <property type="project" value="InterPro"/>
</dbReference>
<evidence type="ECO:0000256" key="8">
    <source>
        <dbReference type="ARBA" id="ARBA00023065"/>
    </source>
</evidence>
<feature type="transmembrane region" description="Helical" evidence="10">
    <location>
        <begin position="76"/>
        <end position="104"/>
    </location>
</feature>
<keyword evidence="9 10" id="KW-0472">Membrane</keyword>
<evidence type="ECO:0000313" key="12">
    <source>
        <dbReference type="Proteomes" id="UP000282311"/>
    </source>
</evidence>
<gene>
    <name evidence="11" type="ORF">D7M11_06130</name>
</gene>
<feature type="transmembrane region" description="Helical" evidence="10">
    <location>
        <begin position="356"/>
        <end position="377"/>
    </location>
</feature>
<name>A0A3B0CMD0_9BACL</name>
<accession>A0A3B0CMD0</accession>
<dbReference type="PANTHER" id="PTHR32024:SF1">
    <property type="entry name" value="KTR SYSTEM POTASSIUM UPTAKE PROTEIN B"/>
    <property type="match status" value="1"/>
</dbReference>
<dbReference type="NCBIfam" id="TIGR00933">
    <property type="entry name" value="2a38"/>
    <property type="match status" value="1"/>
</dbReference>
<feature type="transmembrane region" description="Helical" evidence="10">
    <location>
        <begin position="20"/>
        <end position="40"/>
    </location>
</feature>
<comment type="caution">
    <text evidence="11">The sequence shown here is derived from an EMBL/GenBank/DDBJ whole genome shotgun (WGS) entry which is preliminary data.</text>
</comment>
<dbReference type="InterPro" id="IPR004772">
    <property type="entry name" value="TrkH"/>
</dbReference>
<evidence type="ECO:0000256" key="9">
    <source>
        <dbReference type="ARBA" id="ARBA00023136"/>
    </source>
</evidence>
<feature type="transmembrane region" description="Helical" evidence="10">
    <location>
        <begin position="383"/>
        <end position="403"/>
    </location>
</feature>
<keyword evidence="3" id="KW-1003">Cell membrane</keyword>
<keyword evidence="5 10" id="KW-0812">Transmembrane</keyword>
<evidence type="ECO:0000256" key="6">
    <source>
        <dbReference type="ARBA" id="ARBA00022958"/>
    </source>
</evidence>
<dbReference type="Proteomes" id="UP000282311">
    <property type="component" value="Unassembled WGS sequence"/>
</dbReference>
<keyword evidence="12" id="KW-1185">Reference proteome</keyword>
<dbReference type="Pfam" id="PF02386">
    <property type="entry name" value="TrkH"/>
    <property type="match status" value="1"/>
</dbReference>
<feature type="transmembrane region" description="Helical" evidence="10">
    <location>
        <begin position="52"/>
        <end position="70"/>
    </location>
</feature>
<evidence type="ECO:0000313" key="11">
    <source>
        <dbReference type="EMBL" id="RKN85908.1"/>
    </source>
</evidence>
<keyword evidence="6" id="KW-0630">Potassium</keyword>
<feature type="transmembrane region" description="Helical" evidence="10">
    <location>
        <begin position="415"/>
        <end position="435"/>
    </location>
</feature>
<sequence length="454" mass="49642">MFGLIRKKPFRFRPNPPQALALGFTVMIAAGSFLLSLPIASANRSTIPFLDALFMATSATCVTGLSFYNIGEHFSLFGQLVLLLLVQIGGLGFMTIATLAALVFRRRITFRERLILQEAMNQSSTEGIVRLIRKVLLYALIIEAVGAAVFAVRLMFEMPPGQAVYFGVFHSISTFNNAGFDLFGVFPERSGSLIHYVEDPIINFMTIVLIIFGGIGFIVISDLLSYPKTKKLTLHSKVVLTVSAALIVVGTLVIFLFELTNPLTLEPLSPIGKVFGAMFQSVTARSTGLTTLDIESLRQATQFFILLLMFIGAAPGSSGGGIKVTTFAILIGAMIAMIRGKEDIVMFRYRIAKDRIYKAITFTLLSFFLIVIAAMVLSTTEDFPFLGILFEVTSAYGTTGMSMGLTSQLTEFGKVVIILLMFIGRLGPVTLAFTLTSKPEKELFRYPEGKITIG</sequence>
<evidence type="ECO:0000256" key="4">
    <source>
        <dbReference type="ARBA" id="ARBA00022538"/>
    </source>
</evidence>
<keyword evidence="7 10" id="KW-1133">Transmembrane helix</keyword>
<feature type="transmembrane region" description="Helical" evidence="10">
    <location>
        <begin position="303"/>
        <end position="336"/>
    </location>
</feature>
<feature type="transmembrane region" description="Helical" evidence="10">
    <location>
        <begin position="238"/>
        <end position="257"/>
    </location>
</feature>
<keyword evidence="8" id="KW-0406">Ion transport</keyword>
<dbReference type="OrthoDB" id="9810952at2"/>
<evidence type="ECO:0000256" key="1">
    <source>
        <dbReference type="ARBA" id="ARBA00004651"/>
    </source>
</evidence>
<keyword evidence="4" id="KW-0633">Potassium transport</keyword>
<dbReference type="AlphaFoldDB" id="A0A3B0CMD0"/>
<keyword evidence="2" id="KW-0813">Transport</keyword>
<reference evidence="11 12" key="1">
    <citation type="journal article" date="2007" name="Int. J. Syst. Evol. Microbiol.">
        <title>Paenibacillus ginsengarvi sp. nov., isolated from soil from ginseng cultivation.</title>
        <authorList>
            <person name="Yoon M.H."/>
            <person name="Ten L.N."/>
            <person name="Im W.T."/>
        </authorList>
    </citation>
    <scope>NUCLEOTIDE SEQUENCE [LARGE SCALE GENOMIC DNA]</scope>
    <source>
        <strain evidence="11 12">KCTC 13059</strain>
    </source>
</reference>
<dbReference type="RefSeq" id="WP_120746275.1">
    <property type="nucleotide sequence ID" value="NZ_RBAH01000003.1"/>
</dbReference>